<reference evidence="1" key="1">
    <citation type="submission" date="2024-11" db="EMBL/GenBank/DDBJ databases">
        <title>Description of Massilia orientalis sp. nov., isolated from rhizosphere soil of Ageratina adenophora.</title>
        <authorList>
            <person name="Wang Y."/>
        </authorList>
    </citation>
    <scope>NUCLEOTIDE SEQUENCE</scope>
    <source>
        <strain evidence="1">YIM B02787</strain>
    </source>
</reference>
<organism evidence="1 2">
    <name type="scientific">Massilia orientalis</name>
    <dbReference type="NCBI Taxonomy" id="3050128"/>
    <lineage>
        <taxon>Bacteria</taxon>
        <taxon>Pseudomonadati</taxon>
        <taxon>Pseudomonadota</taxon>
        <taxon>Betaproteobacteria</taxon>
        <taxon>Burkholderiales</taxon>
        <taxon>Oxalobacteraceae</taxon>
        <taxon>Telluria group</taxon>
        <taxon>Massilia</taxon>
    </lineage>
</organism>
<comment type="caution">
    <text evidence="1">The sequence shown here is derived from an EMBL/GenBank/DDBJ whole genome shotgun (WGS) entry which is preliminary data.</text>
</comment>
<name>A0ACC7MD73_9BURK</name>
<sequence>MTTAAFDRDHATGTLLFAHGGRVTPVIHAVLGALALDPAAAEKSSPYLPFSGESSATWGAVLDHLSARGRELGLSTPVTAATRGGTQLLAWLFAFATHTGARPAELKSLLQHNPQTLDDRASVEDLVALAKLLDDGHGLSGYRIEEYNVNVSDGQCTLWNPFDWNFASQAAAEEAAEQFLREDEEWTVAVIGKVVIADNEFQTDDAQDNLSTIRREDLQDLPTMPAP</sequence>
<accession>A0ACC7MD73</accession>
<dbReference type="EMBL" id="JASNRB020000013">
    <property type="protein sequence ID" value="MFJ1470065.1"/>
    <property type="molecule type" value="Genomic_DNA"/>
</dbReference>
<proteinExistence type="predicted"/>
<protein>
    <submittedName>
        <fullName evidence="1">Uncharacterized protein</fullName>
    </submittedName>
</protein>
<evidence type="ECO:0000313" key="1">
    <source>
        <dbReference type="EMBL" id="MFJ1470065.1"/>
    </source>
</evidence>
<dbReference type="Proteomes" id="UP001168096">
    <property type="component" value="Unassembled WGS sequence"/>
</dbReference>
<evidence type="ECO:0000313" key="2">
    <source>
        <dbReference type="Proteomes" id="UP001168096"/>
    </source>
</evidence>
<gene>
    <name evidence="1" type="ORF">QPK29_020320</name>
</gene>
<keyword evidence="2" id="KW-1185">Reference proteome</keyword>